<evidence type="ECO:0000256" key="9">
    <source>
        <dbReference type="SAM" id="Phobius"/>
    </source>
</evidence>
<dbReference type="InterPro" id="IPR018461">
    <property type="entry name" value="Na/H_Antiport_NhaC-like_C"/>
</dbReference>
<accession>A0A9J6QXC3</accession>
<evidence type="ECO:0000256" key="2">
    <source>
        <dbReference type="ARBA" id="ARBA00022448"/>
    </source>
</evidence>
<evidence type="ECO:0000256" key="8">
    <source>
        <dbReference type="ARBA" id="ARBA00038435"/>
    </source>
</evidence>
<dbReference type="AlphaFoldDB" id="A0A9J6QXC3"/>
<feature type="transmembrane region" description="Helical" evidence="9">
    <location>
        <begin position="204"/>
        <end position="221"/>
    </location>
</feature>
<dbReference type="PANTHER" id="PTHR33451:SF5">
    <property type="entry name" value="NA+_H+ ANTIPORTER"/>
    <property type="match status" value="1"/>
</dbReference>
<feature type="transmembrane region" description="Helical" evidence="9">
    <location>
        <begin position="294"/>
        <end position="321"/>
    </location>
</feature>
<keyword evidence="5 9" id="KW-0812">Transmembrane</keyword>
<evidence type="ECO:0000256" key="5">
    <source>
        <dbReference type="ARBA" id="ARBA00022692"/>
    </source>
</evidence>
<feature type="transmembrane region" description="Helical" evidence="9">
    <location>
        <begin position="43"/>
        <end position="60"/>
    </location>
</feature>
<keyword evidence="2" id="KW-0813">Transport</keyword>
<evidence type="ECO:0000256" key="4">
    <source>
        <dbReference type="ARBA" id="ARBA00022475"/>
    </source>
</evidence>
<keyword evidence="4" id="KW-1003">Cell membrane</keyword>
<comment type="caution">
    <text evidence="11">The sequence shown here is derived from an EMBL/GenBank/DDBJ whole genome shotgun (WGS) entry which is preliminary data.</text>
</comment>
<feature type="transmembrane region" description="Helical" evidence="9">
    <location>
        <begin position="241"/>
        <end position="263"/>
    </location>
</feature>
<dbReference type="RefSeq" id="WP_148399116.1">
    <property type="nucleotide sequence ID" value="NZ_JAOSHN010000008.1"/>
</dbReference>
<dbReference type="PANTHER" id="PTHR33451">
    <property type="entry name" value="MALATE-2H(+)/NA(+)-LACTATE ANTIPORTER"/>
    <property type="match status" value="1"/>
</dbReference>
<feature type="transmembrane region" description="Helical" evidence="9">
    <location>
        <begin position="115"/>
        <end position="136"/>
    </location>
</feature>
<feature type="transmembrane region" description="Helical" evidence="9">
    <location>
        <begin position="377"/>
        <end position="395"/>
    </location>
</feature>
<evidence type="ECO:0000256" key="6">
    <source>
        <dbReference type="ARBA" id="ARBA00022989"/>
    </source>
</evidence>
<feature type="transmembrane region" description="Helical" evidence="9">
    <location>
        <begin position="72"/>
        <end position="95"/>
    </location>
</feature>
<keyword evidence="7 9" id="KW-0472">Membrane</keyword>
<evidence type="ECO:0000313" key="12">
    <source>
        <dbReference type="Proteomes" id="UP001065549"/>
    </source>
</evidence>
<keyword evidence="12" id="KW-1185">Reference proteome</keyword>
<feature type="domain" description="Na+/H+ antiporter NhaC-like C-terminal" evidence="10">
    <location>
        <begin position="78"/>
        <end position="222"/>
    </location>
</feature>
<name>A0A9J6QXC3_9FIRM</name>
<dbReference type="InterPro" id="IPR052180">
    <property type="entry name" value="NhaC_Na-H+_Antiporter"/>
</dbReference>
<organism evidence="11 12">
    <name type="scientific">Hominibacterium faecale</name>
    <dbReference type="NCBI Taxonomy" id="2839743"/>
    <lineage>
        <taxon>Bacteria</taxon>
        <taxon>Bacillati</taxon>
        <taxon>Bacillota</taxon>
        <taxon>Clostridia</taxon>
        <taxon>Peptostreptococcales</taxon>
        <taxon>Anaerovoracaceae</taxon>
        <taxon>Hominibacterium</taxon>
    </lineage>
</organism>
<feature type="domain" description="Na+/H+ antiporter NhaC-like C-terminal" evidence="10">
    <location>
        <begin position="245"/>
        <end position="434"/>
    </location>
</feature>
<dbReference type="GO" id="GO:0005886">
    <property type="term" value="C:plasma membrane"/>
    <property type="evidence" value="ECO:0007669"/>
    <property type="project" value="UniProtKB-SubCell"/>
</dbReference>
<comment type="subcellular location">
    <subcellularLocation>
        <location evidence="1">Cell membrane</location>
        <topology evidence="1">Multi-pass membrane protein</topology>
    </subcellularLocation>
</comment>
<dbReference type="Proteomes" id="UP001065549">
    <property type="component" value="Unassembled WGS sequence"/>
</dbReference>
<evidence type="ECO:0000313" key="11">
    <source>
        <dbReference type="EMBL" id="MCU7380131.1"/>
    </source>
</evidence>
<evidence type="ECO:0000256" key="7">
    <source>
        <dbReference type="ARBA" id="ARBA00023136"/>
    </source>
</evidence>
<feature type="transmembrane region" description="Helical" evidence="9">
    <location>
        <begin position="415"/>
        <end position="435"/>
    </location>
</feature>
<proteinExistence type="inferred from homology"/>
<gene>
    <name evidence="11" type="ORF">OBO34_17485</name>
</gene>
<dbReference type="EMBL" id="JAOSHN010000008">
    <property type="protein sequence ID" value="MCU7380131.1"/>
    <property type="molecule type" value="Genomic_DNA"/>
</dbReference>
<reference evidence="11" key="1">
    <citation type="submission" date="2022-09" db="EMBL/GenBank/DDBJ databases">
        <title>Culturomic study of gut microbiota in children with autism spectrum disorder.</title>
        <authorList>
            <person name="Efimov B.A."/>
            <person name="Chaplin A.V."/>
            <person name="Sokolova S.R."/>
            <person name="Pikina A.P."/>
            <person name="Korzhanova M."/>
            <person name="Belova V."/>
            <person name="Korostin D."/>
        </authorList>
    </citation>
    <scope>NUCLEOTIDE SEQUENCE</scope>
    <source>
        <strain evidence="11">ASD5510</strain>
    </source>
</reference>
<keyword evidence="6 9" id="KW-1133">Transmembrane helix</keyword>
<sequence length="448" mass="47762">MNKTCSKNYKALAFLPLALFLGLYVGCGIAFTLAGAENPFAKMPRYVAVMAAILAALLFYDRKTPVSQKLDVYCRGAGSSGVMLLGIVVLMAGGFSSAAEAMGGKESIVNMGLTLIPHHFLIPGIFIVTCFISTCIGTSTGTQVALIPVAMALAQGAGLNAAMAGSAVIAGSYFGDNLSMISDTTICATKGVGAKMKDKFQMNLLIALPAAMITIILYAVLGGSQGGTADTQDLSYHVVQVLPYVTVLATAIAGLDVLLVLLIGILMSGIIGIAMGTVTFFEWTMAIGSGMEDLFFLAVFSMLISGLIELVRYYGGISWLFEAMTRKIKTRKSCEYLISFSCMALSGTTLNNPVAILITAPVAKELGEKYRIAPKRLASLLDIFSCIILMLLPHDSGLLLAQQYGHVTYLEIMKYSFYPVLLFLFTCVTIQFGLLRTKEESSSGRRGL</sequence>
<evidence type="ECO:0000256" key="3">
    <source>
        <dbReference type="ARBA" id="ARBA00022449"/>
    </source>
</evidence>
<evidence type="ECO:0000256" key="1">
    <source>
        <dbReference type="ARBA" id="ARBA00004651"/>
    </source>
</evidence>
<dbReference type="Pfam" id="PF03553">
    <property type="entry name" value="Na_H_antiporter"/>
    <property type="match status" value="2"/>
</dbReference>
<feature type="transmembrane region" description="Helical" evidence="9">
    <location>
        <begin position="12"/>
        <end position="31"/>
    </location>
</feature>
<dbReference type="GO" id="GO:0015297">
    <property type="term" value="F:antiporter activity"/>
    <property type="evidence" value="ECO:0007669"/>
    <property type="project" value="UniProtKB-KW"/>
</dbReference>
<evidence type="ECO:0000259" key="10">
    <source>
        <dbReference type="Pfam" id="PF03553"/>
    </source>
</evidence>
<keyword evidence="3" id="KW-0050">Antiport</keyword>
<protein>
    <submittedName>
        <fullName evidence="11">Na+/H+ antiporter NhaC family protein</fullName>
    </submittedName>
</protein>
<comment type="similarity">
    <text evidence="8">Belongs to the NhaC Na(+)/H(+) (TC 2.A.35) antiporter family.</text>
</comment>